<dbReference type="PIRSF" id="PIRSF006060">
    <property type="entry name" value="AA_transporter"/>
    <property type="match status" value="1"/>
</dbReference>
<dbReference type="Pfam" id="PF13520">
    <property type="entry name" value="AA_permease_2"/>
    <property type="match status" value="1"/>
</dbReference>
<feature type="region of interest" description="Disordered" evidence="6">
    <location>
        <begin position="513"/>
        <end position="541"/>
    </location>
</feature>
<dbReference type="InterPro" id="IPR004840">
    <property type="entry name" value="Amino_acid_permease_CS"/>
</dbReference>
<evidence type="ECO:0000256" key="4">
    <source>
        <dbReference type="ARBA" id="ARBA00022989"/>
    </source>
</evidence>
<name>A0A165EKA2_EXIGL</name>
<keyword evidence="5 7" id="KW-0472">Membrane</keyword>
<comment type="subcellular location">
    <subcellularLocation>
        <location evidence="1">Membrane</location>
        <topology evidence="1">Multi-pass membrane protein</topology>
    </subcellularLocation>
</comment>
<evidence type="ECO:0000256" key="7">
    <source>
        <dbReference type="SAM" id="Phobius"/>
    </source>
</evidence>
<organism evidence="8 9">
    <name type="scientific">Exidia glandulosa HHB12029</name>
    <dbReference type="NCBI Taxonomy" id="1314781"/>
    <lineage>
        <taxon>Eukaryota</taxon>
        <taxon>Fungi</taxon>
        <taxon>Dikarya</taxon>
        <taxon>Basidiomycota</taxon>
        <taxon>Agaricomycotina</taxon>
        <taxon>Agaricomycetes</taxon>
        <taxon>Auriculariales</taxon>
        <taxon>Exidiaceae</taxon>
        <taxon>Exidia</taxon>
    </lineage>
</organism>
<protein>
    <submittedName>
        <fullName evidence="8">APC amino acid permease</fullName>
    </submittedName>
</protein>
<evidence type="ECO:0000313" key="9">
    <source>
        <dbReference type="Proteomes" id="UP000077266"/>
    </source>
</evidence>
<dbReference type="AlphaFoldDB" id="A0A165EKA2"/>
<dbReference type="PROSITE" id="PS00218">
    <property type="entry name" value="AMINO_ACID_PERMEASE_1"/>
    <property type="match status" value="1"/>
</dbReference>
<accession>A0A165EKA2</accession>
<proteinExistence type="predicted"/>
<evidence type="ECO:0000256" key="1">
    <source>
        <dbReference type="ARBA" id="ARBA00004141"/>
    </source>
</evidence>
<reference evidence="8 9" key="1">
    <citation type="journal article" date="2016" name="Mol. Biol. Evol.">
        <title>Comparative Genomics of Early-Diverging Mushroom-Forming Fungi Provides Insights into the Origins of Lignocellulose Decay Capabilities.</title>
        <authorList>
            <person name="Nagy L.G."/>
            <person name="Riley R."/>
            <person name="Tritt A."/>
            <person name="Adam C."/>
            <person name="Daum C."/>
            <person name="Floudas D."/>
            <person name="Sun H."/>
            <person name="Yadav J.S."/>
            <person name="Pangilinan J."/>
            <person name="Larsson K.H."/>
            <person name="Matsuura K."/>
            <person name="Barry K."/>
            <person name="Labutti K."/>
            <person name="Kuo R."/>
            <person name="Ohm R.A."/>
            <person name="Bhattacharya S.S."/>
            <person name="Shirouzu T."/>
            <person name="Yoshinaga Y."/>
            <person name="Martin F.M."/>
            <person name="Grigoriev I.V."/>
            <person name="Hibbett D.S."/>
        </authorList>
    </citation>
    <scope>NUCLEOTIDE SEQUENCE [LARGE SCALE GENOMIC DNA]</scope>
    <source>
        <strain evidence="8 9">HHB12029</strain>
    </source>
</reference>
<feature type="transmembrane region" description="Helical" evidence="7">
    <location>
        <begin position="128"/>
        <end position="150"/>
    </location>
</feature>
<feature type="transmembrane region" description="Helical" evidence="7">
    <location>
        <begin position="373"/>
        <end position="391"/>
    </location>
</feature>
<evidence type="ECO:0000256" key="2">
    <source>
        <dbReference type="ARBA" id="ARBA00022448"/>
    </source>
</evidence>
<gene>
    <name evidence="8" type="ORF">EXIGLDRAFT_724085</name>
</gene>
<keyword evidence="3 7" id="KW-0812">Transmembrane</keyword>
<keyword evidence="2" id="KW-0813">Transport</keyword>
<feature type="transmembrane region" description="Helical" evidence="7">
    <location>
        <begin position="268"/>
        <end position="292"/>
    </location>
</feature>
<evidence type="ECO:0000256" key="3">
    <source>
        <dbReference type="ARBA" id="ARBA00022692"/>
    </source>
</evidence>
<dbReference type="GO" id="GO:0022857">
    <property type="term" value="F:transmembrane transporter activity"/>
    <property type="evidence" value="ECO:0007669"/>
    <property type="project" value="InterPro"/>
</dbReference>
<dbReference type="InterPro" id="IPR002293">
    <property type="entry name" value="AA/rel_permease1"/>
</dbReference>
<dbReference type="PANTHER" id="PTHR45649">
    <property type="entry name" value="AMINO-ACID PERMEASE BAT1"/>
    <property type="match status" value="1"/>
</dbReference>
<feature type="compositionally biased region" description="Basic and acidic residues" evidence="6">
    <location>
        <begin position="515"/>
        <end position="541"/>
    </location>
</feature>
<dbReference type="GO" id="GO:0006865">
    <property type="term" value="P:amino acid transport"/>
    <property type="evidence" value="ECO:0007669"/>
    <property type="project" value="InterPro"/>
</dbReference>
<dbReference type="OrthoDB" id="3257095at2759"/>
<dbReference type="PANTHER" id="PTHR45649:SF26">
    <property type="entry name" value="OS04G0435100 PROTEIN"/>
    <property type="match status" value="1"/>
</dbReference>
<evidence type="ECO:0000313" key="8">
    <source>
        <dbReference type="EMBL" id="KZV87138.1"/>
    </source>
</evidence>
<feature type="transmembrane region" description="Helical" evidence="7">
    <location>
        <begin position="321"/>
        <end position="342"/>
    </location>
</feature>
<feature type="transmembrane region" description="Helical" evidence="7">
    <location>
        <begin position="469"/>
        <end position="489"/>
    </location>
</feature>
<dbReference type="Gene3D" id="1.20.1740.10">
    <property type="entry name" value="Amino acid/polyamine transporter I"/>
    <property type="match status" value="1"/>
</dbReference>
<dbReference type="GO" id="GO:0016020">
    <property type="term" value="C:membrane"/>
    <property type="evidence" value="ECO:0007669"/>
    <property type="project" value="UniProtKB-SubCell"/>
</dbReference>
<dbReference type="InParanoid" id="A0A165EKA2"/>
<evidence type="ECO:0000256" key="6">
    <source>
        <dbReference type="SAM" id="MobiDB-lite"/>
    </source>
</evidence>
<feature type="transmembrane region" description="Helical" evidence="7">
    <location>
        <begin position="397"/>
        <end position="421"/>
    </location>
</feature>
<dbReference type="EMBL" id="KV426135">
    <property type="protein sequence ID" value="KZV87138.1"/>
    <property type="molecule type" value="Genomic_DNA"/>
</dbReference>
<feature type="transmembrane region" description="Helical" evidence="7">
    <location>
        <begin position="71"/>
        <end position="91"/>
    </location>
</feature>
<evidence type="ECO:0000256" key="5">
    <source>
        <dbReference type="ARBA" id="ARBA00023136"/>
    </source>
</evidence>
<feature type="transmembrane region" description="Helical" evidence="7">
    <location>
        <begin position="43"/>
        <end position="64"/>
    </location>
</feature>
<sequence length="541" mass="57788">MDADAEKQAPAYVTAGAADDEAELARMGYKQELKRDWSLLQNFGVSFSIISVITGIPSLFLFGLNTGGPVLMVWGWVVVAFFTMMVGAAMAEICSSTPTSGGPYFWAAKLAPPKHAAFASWVCGWFNLLGQVAVTTGISYACATFLATAASIGTGYEPTPNTVIGIYAAILIAQGVHLLRFLNNVSVWWHAVGTTALIIAILAAAPKHQSAKFVFTTFVDGTGGWADRASHAYVVFIGILMAQYTLTGFDASAHMTEETHNAAMSGSIGIVTAIGVSAVLGWFLILGLLFSIQDYDTTVGSPAGGQPVLQIFLDTVGQKGAIVLMVIVVVSMFFCGTFSITSNSRMMYAFSRDGALPGSKFFHRVDEKYRSPIRTVWLACTLSFILALPSLGNSSAFAAATSIATIGLYVSYGIPIALRVICKDTFTKGPFHLGAFSIPVAVTAVLWIILISILFMLPQVNPVTAQTLNYAPVAVGIVVVYSLTLWVLSGRKWFTGPVKQIAAEEAGIDVMEPGALERAEREGKLKLEQDKDKDREASSSE</sequence>
<feature type="transmembrane region" description="Helical" evidence="7">
    <location>
        <begin position="162"/>
        <end position="181"/>
    </location>
</feature>
<feature type="transmembrane region" description="Helical" evidence="7">
    <location>
        <begin position="187"/>
        <end position="205"/>
    </location>
</feature>
<dbReference type="Proteomes" id="UP000077266">
    <property type="component" value="Unassembled WGS sequence"/>
</dbReference>
<feature type="transmembrane region" description="Helical" evidence="7">
    <location>
        <begin position="433"/>
        <end position="457"/>
    </location>
</feature>
<keyword evidence="4 7" id="KW-1133">Transmembrane helix</keyword>
<dbReference type="STRING" id="1314781.A0A165EKA2"/>
<keyword evidence="9" id="KW-1185">Reference proteome</keyword>